<reference evidence="3" key="1">
    <citation type="submission" date="2023-06" db="EMBL/GenBank/DDBJ databases">
        <title>Genome-scale phylogeny and comparative genomics of the fungal order Sordariales.</title>
        <authorList>
            <consortium name="Lawrence Berkeley National Laboratory"/>
            <person name="Hensen N."/>
            <person name="Bonometti L."/>
            <person name="Westerberg I."/>
            <person name="Brannstrom I.O."/>
            <person name="Guillou S."/>
            <person name="Cros-Aarteil S."/>
            <person name="Calhoun S."/>
            <person name="Haridas S."/>
            <person name="Kuo A."/>
            <person name="Mondo S."/>
            <person name="Pangilinan J."/>
            <person name="Riley R."/>
            <person name="LaButti K."/>
            <person name="Andreopoulos B."/>
            <person name="Lipzen A."/>
            <person name="Chen C."/>
            <person name="Yanf M."/>
            <person name="Daum C."/>
            <person name="Ng V."/>
            <person name="Clum A."/>
            <person name="Steindorff A."/>
            <person name="Ohm R."/>
            <person name="Martin F."/>
            <person name="Silar P."/>
            <person name="Natvig D."/>
            <person name="Lalanne C."/>
            <person name="Gautier V."/>
            <person name="Ament-velasquez S.L."/>
            <person name="Kruys A."/>
            <person name="Hutchinson M.I."/>
            <person name="Powell A.J."/>
            <person name="Barry K."/>
            <person name="Miller A.N."/>
            <person name="Grigoriev I.V."/>
            <person name="Debuchy R."/>
            <person name="Gladieux P."/>
            <person name="Thoren M.H."/>
            <person name="Johannesson H."/>
        </authorList>
    </citation>
    <scope>NUCLEOTIDE SEQUENCE</scope>
    <source>
        <strain evidence="3">SMH3187-1</strain>
    </source>
</reference>
<sequence length="333" mass="34472">MVSTLGLSCPSGGAFYICEKSTTEFIGCCTSDPCADGSGHCPKNNLRSSSFSGDKYADIPAQECAGNNGTARWYTCMSTLPPFLGCCSGNPCATGACLANELEAARLSPDPAARAAFLAMETPTPPPSNTSTLSLPIGAIVGIAVGGLVFVLALVAVVVYKCGWHARKRKERESFIAPILAGAGTGMRESVGSQNINYTPSPATPSFGYSAHSPRSPSYSQFQAGAMPPRAVHIAPYGTGYTDDGRMSPYQGGGNTGYPALPELGTTERSVAELPARDSDSGFVAPSRPLLSGTTPPLGSPSGPSPLGSPPIPDRRDNGKRRVSVQSNYRPPS</sequence>
<dbReference type="EMBL" id="JAUKUD010000003">
    <property type="protein sequence ID" value="KAK0750088.1"/>
    <property type="molecule type" value="Genomic_DNA"/>
</dbReference>
<comment type="caution">
    <text evidence="3">The sequence shown here is derived from an EMBL/GenBank/DDBJ whole genome shotgun (WGS) entry which is preliminary data.</text>
</comment>
<feature type="compositionally biased region" description="Polar residues" evidence="1">
    <location>
        <begin position="213"/>
        <end position="223"/>
    </location>
</feature>
<protein>
    <submittedName>
        <fullName evidence="3">Uncharacterized protein</fullName>
    </submittedName>
</protein>
<feature type="region of interest" description="Disordered" evidence="1">
    <location>
        <begin position="206"/>
        <end position="225"/>
    </location>
</feature>
<evidence type="ECO:0000256" key="1">
    <source>
        <dbReference type="SAM" id="MobiDB-lite"/>
    </source>
</evidence>
<dbReference type="Proteomes" id="UP001172155">
    <property type="component" value="Unassembled WGS sequence"/>
</dbReference>
<proteinExistence type="predicted"/>
<keyword evidence="2" id="KW-0812">Transmembrane</keyword>
<evidence type="ECO:0000313" key="3">
    <source>
        <dbReference type="EMBL" id="KAK0750088.1"/>
    </source>
</evidence>
<feature type="compositionally biased region" description="Polar residues" evidence="1">
    <location>
        <begin position="324"/>
        <end position="333"/>
    </location>
</feature>
<feature type="compositionally biased region" description="Low complexity" evidence="1">
    <location>
        <begin position="286"/>
        <end position="302"/>
    </location>
</feature>
<gene>
    <name evidence="3" type="ORF">B0T18DRAFT_389570</name>
</gene>
<accession>A0AA40K8M2</accession>
<dbReference type="AlphaFoldDB" id="A0AA40K8M2"/>
<feature type="compositionally biased region" description="Pro residues" evidence="1">
    <location>
        <begin position="303"/>
        <end position="312"/>
    </location>
</feature>
<keyword evidence="2" id="KW-0472">Membrane</keyword>
<keyword evidence="2" id="KW-1133">Transmembrane helix</keyword>
<feature type="region of interest" description="Disordered" evidence="1">
    <location>
        <begin position="237"/>
        <end position="333"/>
    </location>
</feature>
<keyword evidence="4" id="KW-1185">Reference proteome</keyword>
<name>A0AA40K8M2_9PEZI</name>
<evidence type="ECO:0000313" key="4">
    <source>
        <dbReference type="Proteomes" id="UP001172155"/>
    </source>
</evidence>
<feature type="transmembrane region" description="Helical" evidence="2">
    <location>
        <begin position="133"/>
        <end position="160"/>
    </location>
</feature>
<organism evidence="3 4">
    <name type="scientific">Schizothecium vesticola</name>
    <dbReference type="NCBI Taxonomy" id="314040"/>
    <lineage>
        <taxon>Eukaryota</taxon>
        <taxon>Fungi</taxon>
        <taxon>Dikarya</taxon>
        <taxon>Ascomycota</taxon>
        <taxon>Pezizomycotina</taxon>
        <taxon>Sordariomycetes</taxon>
        <taxon>Sordariomycetidae</taxon>
        <taxon>Sordariales</taxon>
        <taxon>Schizotheciaceae</taxon>
        <taxon>Schizothecium</taxon>
    </lineage>
</organism>
<evidence type="ECO:0000256" key="2">
    <source>
        <dbReference type="SAM" id="Phobius"/>
    </source>
</evidence>